<reference evidence="1 2" key="1">
    <citation type="submission" date="2016-10" db="EMBL/GenBank/DDBJ databases">
        <authorList>
            <person name="de Groot N.N."/>
        </authorList>
    </citation>
    <scope>NUCLEOTIDE SEQUENCE [LARGE SCALE GENOMIC DNA]</scope>
    <source>
        <strain evidence="1 2">CGMCC 4.5506</strain>
    </source>
</reference>
<dbReference type="Proteomes" id="UP000199494">
    <property type="component" value="Unassembled WGS sequence"/>
</dbReference>
<evidence type="ECO:0000313" key="2">
    <source>
        <dbReference type="Proteomes" id="UP000199494"/>
    </source>
</evidence>
<protein>
    <submittedName>
        <fullName evidence="1">Uncharacterized protein</fullName>
    </submittedName>
</protein>
<accession>A0A1G6Z3V5</accession>
<organism evidence="1 2">
    <name type="scientific">Prauserella marina</name>
    <dbReference type="NCBI Taxonomy" id="530584"/>
    <lineage>
        <taxon>Bacteria</taxon>
        <taxon>Bacillati</taxon>
        <taxon>Actinomycetota</taxon>
        <taxon>Actinomycetes</taxon>
        <taxon>Pseudonocardiales</taxon>
        <taxon>Pseudonocardiaceae</taxon>
        <taxon>Prauserella</taxon>
    </lineage>
</organism>
<gene>
    <name evidence="1" type="ORF">SAMN05421630_11572</name>
</gene>
<evidence type="ECO:0000313" key="1">
    <source>
        <dbReference type="EMBL" id="SDD96535.1"/>
    </source>
</evidence>
<dbReference type="EMBL" id="FMZE01000015">
    <property type="protein sequence ID" value="SDD96535.1"/>
    <property type="molecule type" value="Genomic_DNA"/>
</dbReference>
<dbReference type="AlphaFoldDB" id="A0A1G6Z3V5"/>
<keyword evidence="2" id="KW-1185">Reference proteome</keyword>
<name>A0A1G6Z3V5_9PSEU</name>
<proteinExistence type="predicted"/>
<sequence>MAGVAKGPRPPFRWGASLVLLYEVSTPVACLISDIRCGEDPTARIDMLVDRVRRR</sequence>